<dbReference type="PANTHER" id="PTHR14241:SF32">
    <property type="entry name" value="VWFA DOMAIN-CONTAINING PROTEIN-RELATED"/>
    <property type="match status" value="1"/>
</dbReference>
<proteinExistence type="predicted"/>
<feature type="non-terminal residue" evidence="1">
    <location>
        <position position="1"/>
    </location>
</feature>
<dbReference type="Gene3D" id="3.40.50.300">
    <property type="entry name" value="P-loop containing nucleotide triphosphate hydrolases"/>
    <property type="match status" value="1"/>
</dbReference>
<keyword evidence="2" id="KW-1185">Reference proteome</keyword>
<dbReference type="Proteomes" id="UP001164746">
    <property type="component" value="Chromosome 17"/>
</dbReference>
<dbReference type="InterPro" id="IPR027417">
    <property type="entry name" value="P-loop_NTPase"/>
</dbReference>
<sequence>MAGKLTEADMDQLDQWIGSGPKTFTLLYSITRDGCNATTFHQKCDNQGPTVTENVQRARVCLRRVRWYKLGPKQHLPERKTKFHVANSNHGHYCQHNFGPTFGGSHNLLTFKDNVTSSSCVFALNGYVKINDNYYRMTGVSPKVSSWDDINNGTMNVTELEVYKITGYPNSRVVNIYGQRKKVLPNPWRRTPDLNEKFLRDLTEELEKMSPVIETLDAYRILLLGPVGSGKSSFCNTVTSAFRGRITQRAICGSGDRSKTTL</sequence>
<dbReference type="PANTHER" id="PTHR14241">
    <property type="entry name" value="INTERFERON-INDUCED PROTEIN 44"/>
    <property type="match status" value="1"/>
</dbReference>
<evidence type="ECO:0000313" key="1">
    <source>
        <dbReference type="EMBL" id="WAR31645.1"/>
    </source>
</evidence>
<organism evidence="1 2">
    <name type="scientific">Mya arenaria</name>
    <name type="common">Soft-shell clam</name>
    <dbReference type="NCBI Taxonomy" id="6604"/>
    <lineage>
        <taxon>Eukaryota</taxon>
        <taxon>Metazoa</taxon>
        <taxon>Spiralia</taxon>
        <taxon>Lophotrochozoa</taxon>
        <taxon>Mollusca</taxon>
        <taxon>Bivalvia</taxon>
        <taxon>Autobranchia</taxon>
        <taxon>Heteroconchia</taxon>
        <taxon>Euheterodonta</taxon>
        <taxon>Imparidentia</taxon>
        <taxon>Neoheterodontei</taxon>
        <taxon>Myida</taxon>
        <taxon>Myoidea</taxon>
        <taxon>Myidae</taxon>
        <taxon>Mya</taxon>
    </lineage>
</organism>
<name>A0ABY7GB50_MYAAR</name>
<dbReference type="EMBL" id="CP111028">
    <property type="protein sequence ID" value="WAR31645.1"/>
    <property type="molecule type" value="Genomic_DNA"/>
</dbReference>
<accession>A0ABY7GB50</accession>
<protein>
    <submittedName>
        <fullName evidence="1">IF44L-like protein</fullName>
    </submittedName>
</protein>
<gene>
    <name evidence="1" type="ORF">MAR_034187</name>
</gene>
<reference evidence="1" key="1">
    <citation type="submission" date="2022-11" db="EMBL/GenBank/DDBJ databases">
        <title>Centuries of genome instability and evolution in soft-shell clam transmissible cancer (bioRxiv).</title>
        <authorList>
            <person name="Hart S.F.M."/>
            <person name="Yonemitsu M.A."/>
            <person name="Giersch R.M."/>
            <person name="Beal B.F."/>
            <person name="Arriagada G."/>
            <person name="Davis B.W."/>
            <person name="Ostrander E.A."/>
            <person name="Goff S.P."/>
            <person name="Metzger M.J."/>
        </authorList>
    </citation>
    <scope>NUCLEOTIDE SEQUENCE</scope>
    <source>
        <strain evidence="1">MELC-2E11</strain>
        <tissue evidence="1">Siphon/mantle</tissue>
    </source>
</reference>
<evidence type="ECO:0000313" key="2">
    <source>
        <dbReference type="Proteomes" id="UP001164746"/>
    </source>
</evidence>
<dbReference type="SUPFAM" id="SSF52540">
    <property type="entry name" value="P-loop containing nucleoside triphosphate hydrolases"/>
    <property type="match status" value="1"/>
</dbReference>